<dbReference type="Proteomes" id="UP000003812">
    <property type="component" value="Unassembled WGS sequence"/>
</dbReference>
<dbReference type="EMBL" id="AEKM01000008">
    <property type="protein sequence ID" value="EFQ55193.1"/>
    <property type="molecule type" value="Genomic_DNA"/>
</dbReference>
<name>E3CDS5_STRPA</name>
<comment type="caution">
    <text evidence="3">The sequence shown here is derived from an EMBL/GenBank/DDBJ whole genome shotgun (WGS) entry which is preliminary data.</text>
</comment>
<dbReference type="GO" id="GO:0006310">
    <property type="term" value="P:DNA recombination"/>
    <property type="evidence" value="ECO:0007669"/>
    <property type="project" value="UniProtKB-KW"/>
</dbReference>
<dbReference type="GO" id="GO:0003677">
    <property type="term" value="F:DNA binding"/>
    <property type="evidence" value="ECO:0007669"/>
    <property type="project" value="InterPro"/>
</dbReference>
<gene>
    <name evidence="3" type="ORF">HMPREF9626_0270</name>
</gene>
<dbReference type="SUPFAM" id="SSF56349">
    <property type="entry name" value="DNA breaking-rejoining enzymes"/>
    <property type="match status" value="1"/>
</dbReference>
<keyword evidence="1" id="KW-0233">DNA recombination</keyword>
<evidence type="ECO:0000256" key="1">
    <source>
        <dbReference type="ARBA" id="ARBA00023172"/>
    </source>
</evidence>
<dbReference type="AlphaFoldDB" id="E3CDS5"/>
<dbReference type="InterPro" id="IPR002104">
    <property type="entry name" value="Integrase_catalytic"/>
</dbReference>
<feature type="domain" description="Tyr recombinase" evidence="2">
    <location>
        <begin position="1"/>
        <end position="40"/>
    </location>
</feature>
<evidence type="ECO:0000259" key="2">
    <source>
        <dbReference type="PROSITE" id="PS51898"/>
    </source>
</evidence>
<proteinExistence type="predicted"/>
<accession>E3CDS5</accession>
<dbReference type="Gene3D" id="1.10.443.10">
    <property type="entry name" value="Intergrase catalytic core"/>
    <property type="match status" value="1"/>
</dbReference>
<dbReference type="InterPro" id="IPR011010">
    <property type="entry name" value="DNA_brk_join_enz"/>
</dbReference>
<organism evidence="3 4">
    <name type="scientific">Streptococcus parasanguinis F0405</name>
    <dbReference type="NCBI Taxonomy" id="905067"/>
    <lineage>
        <taxon>Bacteria</taxon>
        <taxon>Bacillati</taxon>
        <taxon>Bacillota</taxon>
        <taxon>Bacilli</taxon>
        <taxon>Lactobacillales</taxon>
        <taxon>Streptococcaceae</taxon>
        <taxon>Streptococcus</taxon>
    </lineage>
</organism>
<protein>
    <recommendedName>
        <fullName evidence="2">Tyr recombinase domain-containing protein</fullName>
    </recommendedName>
</protein>
<evidence type="ECO:0000313" key="4">
    <source>
        <dbReference type="Proteomes" id="UP000003812"/>
    </source>
</evidence>
<sequence>MLNAGANWKELQERMGHRSISTTMDIYAKLDPNRKNEAVDILIERLAQIKKLIRDYYI</sequence>
<reference evidence="3 4" key="1">
    <citation type="submission" date="2010-10" db="EMBL/GenBank/DDBJ databases">
        <authorList>
            <person name="Durkin A.S."/>
            <person name="Madupu R."/>
            <person name="Torralba M."/>
            <person name="Gillis M."/>
            <person name="Methe B."/>
            <person name="Sutton G."/>
            <person name="Nelson K.E."/>
        </authorList>
    </citation>
    <scope>NUCLEOTIDE SEQUENCE [LARGE SCALE GENOMIC DNA]</scope>
    <source>
        <strain evidence="3 4">F0405</strain>
    </source>
</reference>
<dbReference type="InterPro" id="IPR013762">
    <property type="entry name" value="Integrase-like_cat_sf"/>
</dbReference>
<evidence type="ECO:0000313" key="3">
    <source>
        <dbReference type="EMBL" id="EFQ55193.1"/>
    </source>
</evidence>
<dbReference type="GO" id="GO:0015074">
    <property type="term" value="P:DNA integration"/>
    <property type="evidence" value="ECO:0007669"/>
    <property type="project" value="InterPro"/>
</dbReference>
<dbReference type="PROSITE" id="PS51898">
    <property type="entry name" value="TYR_RECOMBINASE"/>
    <property type="match status" value="1"/>
</dbReference>